<feature type="compositionally biased region" description="Acidic residues" evidence="1">
    <location>
        <begin position="187"/>
        <end position="202"/>
    </location>
</feature>
<proteinExistence type="predicted"/>
<dbReference type="Proteomes" id="UP000036367">
    <property type="component" value="Unassembled WGS sequence"/>
</dbReference>
<dbReference type="STRING" id="595434.RISK_005137"/>
<feature type="transmembrane region" description="Helical" evidence="2">
    <location>
        <begin position="267"/>
        <end position="286"/>
    </location>
</feature>
<evidence type="ECO:0000256" key="2">
    <source>
        <dbReference type="SAM" id="Phobius"/>
    </source>
</evidence>
<keyword evidence="2" id="KW-0812">Transmembrane</keyword>
<dbReference type="SMART" id="SM00240">
    <property type="entry name" value="FHA"/>
    <property type="match status" value="1"/>
</dbReference>
<dbReference type="PROSITE" id="PS50006">
    <property type="entry name" value="FHA_DOMAIN"/>
    <property type="match status" value="1"/>
</dbReference>
<dbReference type="AlphaFoldDB" id="A0A0J1B8Q8"/>
<keyword evidence="2" id="KW-1133">Transmembrane helix</keyword>
<dbReference type="InterPro" id="IPR050923">
    <property type="entry name" value="Cell_Proc_Reg/RNA_Proc"/>
</dbReference>
<accession>A0A0J1B8Q8</accession>
<evidence type="ECO:0000313" key="5">
    <source>
        <dbReference type="Proteomes" id="UP000036367"/>
    </source>
</evidence>
<gene>
    <name evidence="4" type="ORF">RISK_005137</name>
</gene>
<name>A0A0J1B8Q8_RHOIS</name>
<dbReference type="Gene3D" id="2.60.200.20">
    <property type="match status" value="1"/>
</dbReference>
<dbReference type="CDD" id="cd00060">
    <property type="entry name" value="FHA"/>
    <property type="match status" value="1"/>
</dbReference>
<keyword evidence="2" id="KW-0472">Membrane</keyword>
<dbReference type="SUPFAM" id="SSF49879">
    <property type="entry name" value="SMAD/FHA domain"/>
    <property type="match status" value="1"/>
</dbReference>
<feature type="compositionally biased region" description="Basic and acidic residues" evidence="1">
    <location>
        <begin position="229"/>
        <end position="243"/>
    </location>
</feature>
<dbReference type="Pfam" id="PF00498">
    <property type="entry name" value="FHA"/>
    <property type="match status" value="1"/>
</dbReference>
<protein>
    <submittedName>
        <fullName evidence="4">Forkhead-associated protein</fullName>
    </submittedName>
</protein>
<keyword evidence="5" id="KW-1185">Reference proteome</keyword>
<comment type="caution">
    <text evidence="4">The sequence shown here is derived from an EMBL/GenBank/DDBJ whole genome shotgun (WGS) entry which is preliminary data.</text>
</comment>
<evidence type="ECO:0000259" key="3">
    <source>
        <dbReference type="PROSITE" id="PS50006"/>
    </source>
</evidence>
<dbReference type="PANTHER" id="PTHR23308">
    <property type="entry name" value="NUCLEAR INHIBITOR OF PROTEIN PHOSPHATASE-1"/>
    <property type="match status" value="1"/>
</dbReference>
<reference evidence="4" key="1">
    <citation type="submission" date="2015-05" db="EMBL/GenBank/DDBJ databases">
        <title>Permanent draft genome of Rhodopirellula islandicus K833.</title>
        <authorList>
            <person name="Kizina J."/>
            <person name="Richter M."/>
            <person name="Glockner F.O."/>
            <person name="Harder J."/>
        </authorList>
    </citation>
    <scope>NUCLEOTIDE SEQUENCE [LARGE SCALE GENOMIC DNA]</scope>
    <source>
        <strain evidence="4">K833</strain>
    </source>
</reference>
<evidence type="ECO:0000313" key="4">
    <source>
        <dbReference type="EMBL" id="KLU02841.1"/>
    </source>
</evidence>
<dbReference type="InterPro" id="IPR008984">
    <property type="entry name" value="SMAD_FHA_dom_sf"/>
</dbReference>
<dbReference type="InterPro" id="IPR000253">
    <property type="entry name" value="FHA_dom"/>
</dbReference>
<feature type="compositionally biased region" description="Polar residues" evidence="1">
    <location>
        <begin position="203"/>
        <end position="228"/>
    </location>
</feature>
<evidence type="ECO:0000256" key="1">
    <source>
        <dbReference type="SAM" id="MobiDB-lite"/>
    </source>
</evidence>
<feature type="region of interest" description="Disordered" evidence="1">
    <location>
        <begin position="169"/>
        <end position="257"/>
    </location>
</feature>
<feature type="compositionally biased region" description="Polar residues" evidence="1">
    <location>
        <begin position="172"/>
        <end position="181"/>
    </location>
</feature>
<organism evidence="4 5">
    <name type="scientific">Rhodopirellula islandica</name>
    <dbReference type="NCBI Taxonomy" id="595434"/>
    <lineage>
        <taxon>Bacteria</taxon>
        <taxon>Pseudomonadati</taxon>
        <taxon>Planctomycetota</taxon>
        <taxon>Planctomycetia</taxon>
        <taxon>Pirellulales</taxon>
        <taxon>Pirellulaceae</taxon>
        <taxon>Rhodopirellula</taxon>
    </lineage>
</organism>
<dbReference type="PATRIC" id="fig|595434.4.peg.4875"/>
<sequence length="301" mass="32475">MSESSAQLILASGSRAGLVAAIRTGYYVIGRDRGCQIRPKSRSVSRKHCLLHWETPTDSEPRFRIFDLDSTSGTRVNGTRIPARTWVELIDGAELRCGKITFALAIAAAGNADSRCSLDDREAPTGETADAATAANASMLEGDAWQEIDIASFLQVAPTVTQKAGHDDIRANASNPAPQGTESGIFESDEDFSDDETAEDSDQSSSSINAAPQMTDSKNPNPEANQDFGNRHATEKNPDHEKNQGTQKSPSLNATDSRLVDRNQIKIFAALVMTIALFGLGGYQVMQFWQGPDVRIVDGID</sequence>
<feature type="compositionally biased region" description="Polar residues" evidence="1">
    <location>
        <begin position="244"/>
        <end position="256"/>
    </location>
</feature>
<dbReference type="EMBL" id="LECT01000043">
    <property type="protein sequence ID" value="KLU02841.1"/>
    <property type="molecule type" value="Genomic_DNA"/>
</dbReference>
<feature type="domain" description="FHA" evidence="3">
    <location>
        <begin position="27"/>
        <end position="81"/>
    </location>
</feature>
<dbReference type="RefSeq" id="WP_236696523.1">
    <property type="nucleotide sequence ID" value="NZ_LECT01000043.1"/>
</dbReference>